<dbReference type="Proteomes" id="UP000431269">
    <property type="component" value="Chromosome"/>
</dbReference>
<dbReference type="Gene3D" id="2.40.128.110">
    <property type="entry name" value="Lipid/polyisoprenoid-binding, YceI-like"/>
    <property type="match status" value="1"/>
</dbReference>
<evidence type="ECO:0000259" key="2">
    <source>
        <dbReference type="SMART" id="SM00867"/>
    </source>
</evidence>
<dbReference type="SMART" id="SM00867">
    <property type="entry name" value="YceI"/>
    <property type="match status" value="1"/>
</dbReference>
<proteinExistence type="predicted"/>
<evidence type="ECO:0000313" key="3">
    <source>
        <dbReference type="EMBL" id="QGZ94559.1"/>
    </source>
</evidence>
<dbReference type="PANTHER" id="PTHR34406:SF1">
    <property type="entry name" value="PROTEIN YCEI"/>
    <property type="match status" value="1"/>
</dbReference>
<dbReference type="SUPFAM" id="SSF101874">
    <property type="entry name" value="YceI-like"/>
    <property type="match status" value="1"/>
</dbReference>
<protein>
    <recommendedName>
        <fullName evidence="2">Lipid/polyisoprenoid-binding YceI-like domain-containing protein</fullName>
    </recommendedName>
</protein>
<dbReference type="PROSITE" id="PS51257">
    <property type="entry name" value="PROKAR_LIPOPROTEIN"/>
    <property type="match status" value="1"/>
</dbReference>
<dbReference type="Pfam" id="PF04264">
    <property type="entry name" value="YceI"/>
    <property type="match status" value="1"/>
</dbReference>
<sequence>MRAWVIAASLGLFACASVEGAGDAPPPFTGANAPSAAASSAPTTFEPVNLPAGAYRIDPRHATVLFRIRHMDLAWFTARFDTEAGSLELDPADLSRSRLTASVDAASVNTGVLNRDSERGFDRQIASALGAAQAPRITFTSTAIERTGQNTARVTGDLAMNGQTHPLTLEATFDGAAIDPLRGGNQVLGFSAHGEIDRVQWGVTEWDAFTGDAVQIVIEAEFVKA</sequence>
<gene>
    <name evidence="3" type="ORF">DSM104635_01378</name>
</gene>
<feature type="signal peptide" evidence="1">
    <location>
        <begin position="1"/>
        <end position="21"/>
    </location>
</feature>
<evidence type="ECO:0000256" key="1">
    <source>
        <dbReference type="SAM" id="SignalP"/>
    </source>
</evidence>
<dbReference type="EMBL" id="CP047045">
    <property type="protein sequence ID" value="QGZ94559.1"/>
    <property type="molecule type" value="Genomic_DNA"/>
</dbReference>
<dbReference type="KEGG" id="tsv:DSM104635_01378"/>
<accession>A0A6I6MIY5</accession>
<dbReference type="PANTHER" id="PTHR34406">
    <property type="entry name" value="PROTEIN YCEI"/>
    <property type="match status" value="1"/>
</dbReference>
<name>A0A6I6MIY5_9CAUL</name>
<dbReference type="InterPro" id="IPR036761">
    <property type="entry name" value="TTHA0802/YceI-like_sf"/>
</dbReference>
<feature type="domain" description="Lipid/polyisoprenoid-binding YceI-like" evidence="2">
    <location>
        <begin position="54"/>
        <end position="223"/>
    </location>
</feature>
<keyword evidence="4" id="KW-1185">Reference proteome</keyword>
<keyword evidence="1" id="KW-0732">Signal</keyword>
<dbReference type="AlphaFoldDB" id="A0A6I6MIY5"/>
<reference evidence="4" key="1">
    <citation type="submission" date="2019-12" db="EMBL/GenBank/DDBJ databases">
        <title>Complete genome of Terracaulis silvestris 0127_4.</title>
        <authorList>
            <person name="Vieira S."/>
            <person name="Riedel T."/>
            <person name="Sproer C."/>
            <person name="Pascual J."/>
            <person name="Boedeker C."/>
            <person name="Overmann J."/>
        </authorList>
    </citation>
    <scope>NUCLEOTIDE SEQUENCE [LARGE SCALE GENOMIC DNA]</scope>
    <source>
        <strain evidence="4">0127_4</strain>
    </source>
</reference>
<organism evidence="3 4">
    <name type="scientific">Terricaulis silvestris</name>
    <dbReference type="NCBI Taxonomy" id="2686094"/>
    <lineage>
        <taxon>Bacteria</taxon>
        <taxon>Pseudomonadati</taxon>
        <taxon>Pseudomonadota</taxon>
        <taxon>Alphaproteobacteria</taxon>
        <taxon>Caulobacterales</taxon>
        <taxon>Caulobacteraceae</taxon>
        <taxon>Terricaulis</taxon>
    </lineage>
</organism>
<evidence type="ECO:0000313" key="4">
    <source>
        <dbReference type="Proteomes" id="UP000431269"/>
    </source>
</evidence>
<dbReference type="InterPro" id="IPR007372">
    <property type="entry name" value="Lipid/polyisoprenoid-bd_YceI"/>
</dbReference>
<dbReference type="RefSeq" id="WP_158765489.1">
    <property type="nucleotide sequence ID" value="NZ_CP047045.1"/>
</dbReference>
<feature type="chain" id="PRO_5026266750" description="Lipid/polyisoprenoid-binding YceI-like domain-containing protein" evidence="1">
    <location>
        <begin position="22"/>
        <end position="225"/>
    </location>
</feature>